<dbReference type="AlphaFoldDB" id="A0A6G0Y5R6"/>
<gene>
    <name evidence="1" type="ORF">FWK35_00039208</name>
</gene>
<dbReference type="Proteomes" id="UP000478052">
    <property type="component" value="Unassembled WGS sequence"/>
</dbReference>
<evidence type="ECO:0000313" key="1">
    <source>
        <dbReference type="EMBL" id="KAF0749500.1"/>
    </source>
</evidence>
<evidence type="ECO:0000313" key="2">
    <source>
        <dbReference type="Proteomes" id="UP000478052"/>
    </source>
</evidence>
<reference evidence="1 2" key="1">
    <citation type="submission" date="2019-08" db="EMBL/GenBank/DDBJ databases">
        <title>Whole genome of Aphis craccivora.</title>
        <authorList>
            <person name="Voronova N.V."/>
            <person name="Shulinski R.S."/>
            <person name="Bandarenka Y.V."/>
            <person name="Zhorov D.G."/>
            <person name="Warner D."/>
        </authorList>
    </citation>
    <scope>NUCLEOTIDE SEQUENCE [LARGE SCALE GENOMIC DNA]</scope>
    <source>
        <strain evidence="1">180601</strain>
        <tissue evidence="1">Whole Body</tissue>
    </source>
</reference>
<comment type="caution">
    <text evidence="1">The sequence shown here is derived from an EMBL/GenBank/DDBJ whole genome shotgun (WGS) entry which is preliminary data.</text>
</comment>
<sequence>MTTKLNYKNVINIVTTKQAFRKF</sequence>
<accession>A0A6G0Y5R6</accession>
<organism evidence="1 2">
    <name type="scientific">Aphis craccivora</name>
    <name type="common">Cowpea aphid</name>
    <dbReference type="NCBI Taxonomy" id="307492"/>
    <lineage>
        <taxon>Eukaryota</taxon>
        <taxon>Metazoa</taxon>
        <taxon>Ecdysozoa</taxon>
        <taxon>Arthropoda</taxon>
        <taxon>Hexapoda</taxon>
        <taxon>Insecta</taxon>
        <taxon>Pterygota</taxon>
        <taxon>Neoptera</taxon>
        <taxon>Paraneoptera</taxon>
        <taxon>Hemiptera</taxon>
        <taxon>Sternorrhyncha</taxon>
        <taxon>Aphidomorpha</taxon>
        <taxon>Aphidoidea</taxon>
        <taxon>Aphididae</taxon>
        <taxon>Aphidini</taxon>
        <taxon>Aphis</taxon>
        <taxon>Aphis</taxon>
    </lineage>
</organism>
<protein>
    <submittedName>
        <fullName evidence="1">Uncharacterized protein</fullName>
    </submittedName>
</protein>
<proteinExistence type="predicted"/>
<name>A0A6G0Y5R6_APHCR</name>
<dbReference type="EMBL" id="VUJU01006072">
    <property type="protein sequence ID" value="KAF0749500.1"/>
    <property type="molecule type" value="Genomic_DNA"/>
</dbReference>
<keyword evidence="2" id="KW-1185">Reference proteome</keyword>